<feature type="region of interest" description="Disordered" evidence="1">
    <location>
        <begin position="555"/>
        <end position="574"/>
    </location>
</feature>
<feature type="region of interest" description="Disordered" evidence="1">
    <location>
        <begin position="1324"/>
        <end position="1402"/>
    </location>
</feature>
<feature type="compositionally biased region" description="Polar residues" evidence="1">
    <location>
        <begin position="1027"/>
        <end position="1053"/>
    </location>
</feature>
<feature type="region of interest" description="Disordered" evidence="1">
    <location>
        <begin position="1223"/>
        <end position="1290"/>
    </location>
</feature>
<feature type="compositionally biased region" description="Polar residues" evidence="1">
    <location>
        <begin position="1223"/>
        <end position="1235"/>
    </location>
</feature>
<proteinExistence type="predicted"/>
<feature type="region of interest" description="Disordered" evidence="1">
    <location>
        <begin position="1074"/>
        <end position="1162"/>
    </location>
</feature>
<feature type="region of interest" description="Disordered" evidence="1">
    <location>
        <begin position="267"/>
        <end position="307"/>
    </location>
</feature>
<sequence>MSFIHFLGKPILPPVLKDRIFRADKERKKEKREDEWLLSLSCAAAVDVLLNDPTYPSQRSCKYTCQQARHAPELPTISSRVKNFSFKKYDTRWLSRPQVTISSPESEFTEKKCHKSSISAYNRCKSGLMLSPHHLNVNQHQPADASQYQQQHPAKYQLQEEQPKLLLQQRQKEQLRLQQLQEQRLRARGYSNSFQLAMSRSCGEDELSSVRRQSLPHSVNSLSSTVMRSSDCTDSVQPIMEPATEDIPAPSSAPSQHVLDDYLLQLTGQALPPPPSRAQFMSQSWSPSVRNTSSKNDNEDHVSHDRQDHSCQTKIDVPEDNCECCPAVTVEDEVNDLNDMSPGNVLDSPAGEELPKWLMEAKSRRSKGDANGRSVGSNYLDSYLGNLTQSSWVNYAPSTPAQPTVYAPKRVYIYPEVFYKREPLQGEPLFMSRSFTEGVTNLKRREVQIKDIRDVETSSPCSATDIQDTTSEGRPSDSPIDATGHSSVIGTMDDVSYSPSFGTESGMGTDIATKALSSQSTLSINRLSDAAPAVAETEQSFTVDSLETDVPCRTDTSGVITHGTPGSGMPTSGLDEEEVTISENFPDIPFENECNEENVSNLVAINNTISETRSDIVRGQVDPAVNFVIGGPVSVRDDQSCTSNASDESSCCTQPSTIVMIRSEADLTRTTSQVTKTNMDQVPAHETLNSSLPLSTTCKQFLVNPNKKEYSSLEDNLVNNNTIFNNMKNLKSETSYAAKELIQDSLDSSLGSLSSLRKLSIDSNCNAATIATDDYEAEADENVPETEDGDGALIIPHGRSVSFDLPHCTSAASTPDMSLVSAASVCGTSASLADDTADSEMTASDMCRDDLIIEEGEAEEASADNDVENEVESAAHITKIEKSEFHDVDSSRSDVVDRVHQLGNEQVEEKVAEYGASEPLNDSKCNASPLSDNGSEENHATLTENSSKLSPESAADSVKSDNQENNLASQDSYSVLENPSPEDGSSVNRDCHTSEVEVDLLSSTTSTNRPSTAPPQRPVAVTAPQPIATTTANKPSVETTSFLSGTSHKTPSSGVADDVQAISPAGGQFCPPSCNSSSSFPATAQPVHSTSNSSSSKPNTPSSPARGSGSFSATTPTTGGACFYPQQGSRVTTPMSSPHRHSTPTTPSGSFYSPVTGNGPPGVLGKCSSRQHQINALLQLLRVQHHHEREQLVAKQHEEMQQFMQHLQKLTPAQLQHIVSAQVSSVQGSRVSTRSSEVEGSKSPNIVDSVAPTALQVSPPNNESSSPCEDSYASSSVTASQSTPSDSYKNLASKSPTSFYLHNPAHAVNATTPGHLNKLFLQFPSKKIPSPPQKAASPLCSAPSTARPAAPSVSRSVTADDVEGLPLPTNDPSGLSTSQSKLVKQVMNEKQAAHSKKSSPTVIKEKMLNAPPITSATSKLAPITPHEDMAELSASLTNSDLFNSLHSSLISETGVHASSLPRSATVTKLTIETFLPTQRSDFRDSTVDGREAPAAIGRRRSVSSAVRGVTLLQAVVRGRHVRRLLRCGAVQQHIATLEEVNKLAAQFHRDILADNINKGDIDFHRALYQQEQVARSELRRIFLTSSFMDQVELIQRDLHQTRRQRHLQTKVPRLPRPRSTVKQSRSVHRPTSASRSSAGESASTARSCSQPSPRTIPAPRKYPQQNIDHSLENHSSMTTSYYGGYGSHNGTNNGSQGGGGRSSTTATIPTTTTTKNGAKTTLKAQYRHVQSRYLGSVTKSSIQNPNVNADRHTRYPGSPSGVSRRVALPNCAASASFSSPQPKPHHNEKMCQQQRACAATAAGNGCVNNSGLRRGVTTSNGAAPHPVTAYDRRHNRKLWR</sequence>
<gene>
    <name evidence="3" type="primary">LOC108667899</name>
</gene>
<feature type="compositionally biased region" description="Polar residues" evidence="1">
    <location>
        <begin position="279"/>
        <end position="295"/>
    </location>
</feature>
<dbReference type="OrthoDB" id="6383067at2759"/>
<feature type="compositionally biased region" description="Basic residues" evidence="1">
    <location>
        <begin position="1601"/>
        <end position="1616"/>
    </location>
</feature>
<feature type="compositionally biased region" description="Polar residues" evidence="1">
    <location>
        <begin position="923"/>
        <end position="933"/>
    </location>
</feature>
<organism evidence="2 3">
    <name type="scientific">Hyalella azteca</name>
    <name type="common">Amphipod</name>
    <dbReference type="NCBI Taxonomy" id="294128"/>
    <lineage>
        <taxon>Eukaryota</taxon>
        <taxon>Metazoa</taxon>
        <taxon>Ecdysozoa</taxon>
        <taxon>Arthropoda</taxon>
        <taxon>Crustacea</taxon>
        <taxon>Multicrustacea</taxon>
        <taxon>Malacostraca</taxon>
        <taxon>Eumalacostraca</taxon>
        <taxon>Peracarida</taxon>
        <taxon>Amphipoda</taxon>
        <taxon>Senticaudata</taxon>
        <taxon>Talitrida</taxon>
        <taxon>Talitroidea</taxon>
        <taxon>Hyalellidae</taxon>
        <taxon>Hyalella</taxon>
    </lineage>
</organism>
<feature type="compositionally biased region" description="Polar residues" evidence="1">
    <location>
        <begin position="963"/>
        <end position="988"/>
    </location>
</feature>
<feature type="compositionally biased region" description="Low complexity" evidence="1">
    <location>
        <begin position="1702"/>
        <end position="1717"/>
    </location>
</feature>
<evidence type="ECO:0000313" key="3">
    <source>
        <dbReference type="RefSeq" id="XP_018010489.1"/>
    </source>
</evidence>
<name>A0A8B7NA79_HYAAZ</name>
<feature type="compositionally biased region" description="Polar residues" evidence="1">
    <location>
        <begin position="940"/>
        <end position="950"/>
    </location>
</feature>
<feature type="region of interest" description="Disordered" evidence="1">
    <location>
        <begin position="1601"/>
        <end position="1717"/>
    </location>
</feature>
<feature type="compositionally biased region" description="Polar residues" evidence="1">
    <location>
        <begin position="1109"/>
        <end position="1118"/>
    </location>
</feature>
<feature type="region of interest" description="Disordered" evidence="1">
    <location>
        <begin position="455"/>
        <end position="489"/>
    </location>
</feature>
<feature type="region of interest" description="Disordered" evidence="1">
    <location>
        <begin position="914"/>
        <end position="1059"/>
    </location>
</feature>
<feature type="compositionally biased region" description="Low complexity" evidence="1">
    <location>
        <begin position="1341"/>
        <end position="1357"/>
    </location>
</feature>
<accession>A0A8B7NA79</accession>
<feature type="compositionally biased region" description="Polar residues" evidence="1">
    <location>
        <begin position="1143"/>
        <end position="1156"/>
    </location>
</feature>
<evidence type="ECO:0000313" key="2">
    <source>
        <dbReference type="Proteomes" id="UP000694843"/>
    </source>
</evidence>
<feature type="compositionally biased region" description="Polar residues" evidence="1">
    <location>
        <begin position="1126"/>
        <end position="1136"/>
    </location>
</feature>
<feature type="compositionally biased region" description="Basic and acidic residues" evidence="1">
    <location>
        <begin position="296"/>
        <end position="307"/>
    </location>
</feature>
<feature type="compositionally biased region" description="Polar residues" evidence="1">
    <location>
        <begin position="1663"/>
        <end position="1681"/>
    </location>
</feature>
<feature type="region of interest" description="Disordered" evidence="1">
    <location>
        <begin position="1741"/>
        <end position="1761"/>
    </location>
</feature>
<dbReference type="Proteomes" id="UP000694843">
    <property type="component" value="Unplaced"/>
</dbReference>
<dbReference type="RefSeq" id="XP_018010489.1">
    <property type="nucleotide sequence ID" value="XM_018155000.2"/>
</dbReference>
<protein>
    <submittedName>
        <fullName evidence="3">Uncharacterized protein LOC108667899 isoform X1</fullName>
    </submittedName>
</protein>
<reference evidence="3" key="1">
    <citation type="submission" date="2025-08" db="UniProtKB">
        <authorList>
            <consortium name="RefSeq"/>
        </authorList>
    </citation>
    <scope>IDENTIFICATION</scope>
    <source>
        <tissue evidence="3">Whole organism</tissue>
    </source>
</reference>
<dbReference type="KEGG" id="hazt:108667899"/>
<feature type="region of interest" description="Disordered" evidence="1">
    <location>
        <begin position="1817"/>
        <end position="1840"/>
    </location>
</feature>
<feature type="compositionally biased region" description="Low complexity" evidence="1">
    <location>
        <begin position="1089"/>
        <end position="1104"/>
    </location>
</feature>
<feature type="compositionally biased region" description="Polar residues" evidence="1">
    <location>
        <begin position="1001"/>
        <end position="1011"/>
    </location>
</feature>
<evidence type="ECO:0000256" key="1">
    <source>
        <dbReference type="SAM" id="MobiDB-lite"/>
    </source>
</evidence>
<feature type="compositionally biased region" description="Low complexity" evidence="1">
    <location>
        <begin position="1631"/>
        <end position="1647"/>
    </location>
</feature>
<keyword evidence="2" id="KW-1185">Reference proteome</keyword>
<feature type="compositionally biased region" description="Polar residues" evidence="1">
    <location>
        <begin position="1370"/>
        <end position="1382"/>
    </location>
</feature>
<dbReference type="GeneID" id="108667899"/>
<feature type="compositionally biased region" description="Low complexity" evidence="1">
    <location>
        <begin position="1258"/>
        <end position="1287"/>
    </location>
</feature>
<feature type="compositionally biased region" description="Polar residues" evidence="1">
    <location>
        <begin position="457"/>
        <end position="473"/>
    </location>
</feature>